<dbReference type="Proteomes" id="UP000029014">
    <property type="component" value="Unassembled WGS sequence"/>
</dbReference>
<dbReference type="AlphaFoldDB" id="A0A087BNM0"/>
<evidence type="ECO:0000313" key="2">
    <source>
        <dbReference type="EMBL" id="KFI72620.1"/>
    </source>
</evidence>
<protein>
    <submittedName>
        <fullName evidence="2">Anaerobic C4-dicarboxylate transport protein</fullName>
    </submittedName>
</protein>
<name>A0A087BNM0_9BIFI</name>
<sequence length="129" mass="13858">MAFLPLGLWIFGFTSGLAVGAFCVVAGAVSPSARSRISEVRPVPWAMVLLHLVSAIVFASSYAVYLLVRPDLSADVDAWYRSVGLVSACVAVAAVGIQLALLYVHAVHAMHGEMDRRLHPKGTDPSRRR</sequence>
<accession>A0A087BNM0</accession>
<feature type="transmembrane region" description="Helical" evidence="1">
    <location>
        <begin position="6"/>
        <end position="30"/>
    </location>
</feature>
<feature type="transmembrane region" description="Helical" evidence="1">
    <location>
        <begin position="42"/>
        <end position="65"/>
    </location>
</feature>
<organism evidence="2 3">
    <name type="scientific">Bifidobacterium minimum</name>
    <dbReference type="NCBI Taxonomy" id="1693"/>
    <lineage>
        <taxon>Bacteria</taxon>
        <taxon>Bacillati</taxon>
        <taxon>Actinomycetota</taxon>
        <taxon>Actinomycetes</taxon>
        <taxon>Bifidobacteriales</taxon>
        <taxon>Bifidobacteriaceae</taxon>
        <taxon>Bifidobacterium</taxon>
    </lineage>
</organism>
<reference evidence="2 3" key="1">
    <citation type="submission" date="2014-03" db="EMBL/GenBank/DDBJ databases">
        <title>Genomics of Bifidobacteria.</title>
        <authorList>
            <person name="Ventura M."/>
            <person name="Milani C."/>
            <person name="Lugli G.A."/>
        </authorList>
    </citation>
    <scope>NUCLEOTIDE SEQUENCE [LARGE SCALE GENOMIC DNA]</scope>
    <source>
        <strain evidence="2 3">LMG 11592</strain>
    </source>
</reference>
<gene>
    <name evidence="2" type="ORF">BMIN_0518</name>
</gene>
<evidence type="ECO:0000313" key="3">
    <source>
        <dbReference type="Proteomes" id="UP000029014"/>
    </source>
</evidence>
<keyword evidence="1" id="KW-0472">Membrane</keyword>
<proteinExistence type="predicted"/>
<dbReference type="EMBL" id="JGZD01000009">
    <property type="protein sequence ID" value="KFI72620.1"/>
    <property type="molecule type" value="Genomic_DNA"/>
</dbReference>
<keyword evidence="3" id="KW-1185">Reference proteome</keyword>
<keyword evidence="1" id="KW-1133">Transmembrane helix</keyword>
<comment type="caution">
    <text evidence="2">The sequence shown here is derived from an EMBL/GenBank/DDBJ whole genome shotgun (WGS) entry which is preliminary data.</text>
</comment>
<dbReference type="STRING" id="1693.BMIN_0518"/>
<feature type="transmembrane region" description="Helical" evidence="1">
    <location>
        <begin position="85"/>
        <end position="107"/>
    </location>
</feature>
<keyword evidence="1" id="KW-0812">Transmembrane</keyword>
<evidence type="ECO:0000256" key="1">
    <source>
        <dbReference type="SAM" id="Phobius"/>
    </source>
</evidence>